<accession>A0A4V3BLK7</accession>
<reference evidence="2 3" key="1">
    <citation type="submission" date="2019-03" db="EMBL/GenBank/DDBJ databases">
        <title>Genomic analyses of the natural microbiome of Caenorhabditis elegans.</title>
        <authorList>
            <person name="Samuel B."/>
        </authorList>
    </citation>
    <scope>NUCLEOTIDE SEQUENCE [LARGE SCALE GENOMIC DNA]</scope>
    <source>
        <strain evidence="2 3">BIGb0156</strain>
    </source>
</reference>
<organism evidence="2 3">
    <name type="scientific">Scandinavium goeteborgense</name>
    <dbReference type="NCBI Taxonomy" id="1851514"/>
    <lineage>
        <taxon>Bacteria</taxon>
        <taxon>Pseudomonadati</taxon>
        <taxon>Pseudomonadota</taxon>
        <taxon>Gammaproteobacteria</taxon>
        <taxon>Enterobacterales</taxon>
        <taxon>Enterobacteriaceae</taxon>
        <taxon>Scandinavium</taxon>
    </lineage>
</organism>
<feature type="compositionally biased region" description="Basic and acidic residues" evidence="1">
    <location>
        <begin position="1"/>
        <end position="12"/>
    </location>
</feature>
<proteinExistence type="predicted"/>
<name>A0A4V3BLK7_SCAGO</name>
<keyword evidence="3" id="KW-1185">Reference proteome</keyword>
<feature type="compositionally biased region" description="Polar residues" evidence="1">
    <location>
        <begin position="13"/>
        <end position="23"/>
    </location>
</feature>
<feature type="compositionally biased region" description="Basic residues" evidence="1">
    <location>
        <begin position="25"/>
        <end position="36"/>
    </location>
</feature>
<protein>
    <submittedName>
        <fullName evidence="2">Uncharacterized protein</fullName>
    </submittedName>
</protein>
<feature type="region of interest" description="Disordered" evidence="1">
    <location>
        <begin position="1"/>
        <end position="43"/>
    </location>
</feature>
<evidence type="ECO:0000313" key="3">
    <source>
        <dbReference type="Proteomes" id="UP000295530"/>
    </source>
</evidence>
<evidence type="ECO:0000313" key="2">
    <source>
        <dbReference type="EMBL" id="TDN47032.1"/>
    </source>
</evidence>
<gene>
    <name evidence="2" type="ORF">EC847_13613</name>
</gene>
<evidence type="ECO:0000256" key="1">
    <source>
        <dbReference type="SAM" id="MobiDB-lite"/>
    </source>
</evidence>
<dbReference type="AlphaFoldDB" id="A0A4V3BLK7"/>
<dbReference type="EMBL" id="SNVX01000036">
    <property type="protein sequence ID" value="TDN47032.1"/>
    <property type="molecule type" value="Genomic_DNA"/>
</dbReference>
<comment type="caution">
    <text evidence="2">The sequence shown here is derived from an EMBL/GenBank/DDBJ whole genome shotgun (WGS) entry which is preliminary data.</text>
</comment>
<sequence length="62" mass="7270">MIKLVQDKRDNTRSQALPSLDGQQSRRKKPTNKKSQRSLNQEDMLEALKELQNQSEEIFGKR</sequence>
<dbReference type="RefSeq" id="WP_425600210.1">
    <property type="nucleotide sequence ID" value="NZ_SNVX01000036.1"/>
</dbReference>
<dbReference type="Proteomes" id="UP000295530">
    <property type="component" value="Unassembled WGS sequence"/>
</dbReference>